<dbReference type="InterPro" id="IPR016035">
    <property type="entry name" value="Acyl_Trfase/lysoPLipase"/>
</dbReference>
<protein>
    <submittedName>
        <fullName evidence="6">Patatin family protein</fullName>
    </submittedName>
</protein>
<keyword evidence="7" id="KW-1185">Reference proteome</keyword>
<dbReference type="EMBL" id="JACYWE010000001">
    <property type="protein sequence ID" value="MBD8505164.1"/>
    <property type="molecule type" value="Genomic_DNA"/>
</dbReference>
<sequence>MTPAPSRHPVLELLARRRAGHTDNHRLALAIEGGGPRGAYSAGMLTALGAHRFLPRFDALYGSSAGAFNAAWALADQAGLGAAAYSDPAVLPHLWRPRNLLGRGAVVDTHHLARTVYTRVIPLDYQRILDNPTSFHPIATDADTGLAVDLHPRITDIASLQRALAATANLVVLGAPPIPIDGHRYIDAGVAEPIPYRSAVSHGATHILVLRTTPASSTPSRIPVHQRAFMRAWLARRAPGALPAWLDRYEHETADDDILHQHSTNPELAPHILQVRPPDGAERIIRHPKHLGGYREAVHLGAVAMHDMLAE</sequence>
<dbReference type="Pfam" id="PF01734">
    <property type="entry name" value="Patatin"/>
    <property type="match status" value="1"/>
</dbReference>
<dbReference type="PANTHER" id="PTHR14226:SF64">
    <property type="entry name" value="PNPLA DOMAIN-CONTAINING PROTEIN"/>
    <property type="match status" value="1"/>
</dbReference>
<dbReference type="CDD" id="cd07208">
    <property type="entry name" value="Pat_hypo_Ecoli_yjju_like"/>
    <property type="match status" value="1"/>
</dbReference>
<evidence type="ECO:0000256" key="3">
    <source>
        <dbReference type="ARBA" id="ARBA00023098"/>
    </source>
</evidence>
<dbReference type="InterPro" id="IPR050301">
    <property type="entry name" value="NTE"/>
</dbReference>
<dbReference type="RefSeq" id="WP_192037635.1">
    <property type="nucleotide sequence ID" value="NZ_JACYWE010000001.1"/>
</dbReference>
<feature type="domain" description="PNPLA" evidence="5">
    <location>
        <begin position="29"/>
        <end position="200"/>
    </location>
</feature>
<proteinExistence type="predicted"/>
<evidence type="ECO:0000256" key="2">
    <source>
        <dbReference type="ARBA" id="ARBA00022963"/>
    </source>
</evidence>
<dbReference type="GO" id="GO:0016042">
    <property type="term" value="P:lipid catabolic process"/>
    <property type="evidence" value="ECO:0007669"/>
    <property type="project" value="UniProtKB-UniRule"/>
</dbReference>
<dbReference type="InterPro" id="IPR037483">
    <property type="entry name" value="YjjU-like"/>
</dbReference>
<feature type="active site" description="Proton acceptor" evidence="4">
    <location>
        <position position="187"/>
    </location>
</feature>
<gene>
    <name evidence="6" type="ORF">HT102_01495</name>
</gene>
<dbReference type="AlphaFoldDB" id="A0A927J9M6"/>
<dbReference type="GO" id="GO:0016787">
    <property type="term" value="F:hydrolase activity"/>
    <property type="evidence" value="ECO:0007669"/>
    <property type="project" value="UniProtKB-UniRule"/>
</dbReference>
<evidence type="ECO:0000313" key="6">
    <source>
        <dbReference type="EMBL" id="MBD8505164.1"/>
    </source>
</evidence>
<comment type="caution">
    <text evidence="4">Lacks conserved residue(s) required for the propagation of feature annotation.</text>
</comment>
<comment type="caution">
    <text evidence="6">The sequence shown here is derived from an EMBL/GenBank/DDBJ whole genome shotgun (WGS) entry which is preliminary data.</text>
</comment>
<keyword evidence="2 4" id="KW-0442">Lipid degradation</keyword>
<dbReference type="Proteomes" id="UP000642993">
    <property type="component" value="Unassembled WGS sequence"/>
</dbReference>
<accession>A0A927J9M6</accession>
<name>A0A927J9M6_9ACTN</name>
<organism evidence="6 7">
    <name type="scientific">Lolliginicoccus lacisalsi</name>
    <dbReference type="NCBI Taxonomy" id="2742202"/>
    <lineage>
        <taxon>Bacteria</taxon>
        <taxon>Bacillati</taxon>
        <taxon>Actinomycetota</taxon>
        <taxon>Actinomycetes</taxon>
        <taxon>Mycobacteriales</taxon>
        <taxon>Hoyosellaceae</taxon>
        <taxon>Lolliginicoccus</taxon>
    </lineage>
</organism>
<evidence type="ECO:0000313" key="7">
    <source>
        <dbReference type="Proteomes" id="UP000642993"/>
    </source>
</evidence>
<feature type="short sequence motif" description="GXSXG" evidence="4">
    <location>
        <begin position="62"/>
        <end position="66"/>
    </location>
</feature>
<evidence type="ECO:0000259" key="5">
    <source>
        <dbReference type="PROSITE" id="PS51635"/>
    </source>
</evidence>
<feature type="active site" description="Nucleophile" evidence="4">
    <location>
        <position position="64"/>
    </location>
</feature>
<evidence type="ECO:0000256" key="4">
    <source>
        <dbReference type="PROSITE-ProRule" id="PRU01161"/>
    </source>
</evidence>
<dbReference type="Gene3D" id="3.40.1090.10">
    <property type="entry name" value="Cytosolic phospholipase A2 catalytic domain"/>
    <property type="match status" value="1"/>
</dbReference>
<evidence type="ECO:0000256" key="1">
    <source>
        <dbReference type="ARBA" id="ARBA00022801"/>
    </source>
</evidence>
<dbReference type="PANTHER" id="PTHR14226">
    <property type="entry name" value="NEUROPATHY TARGET ESTERASE/SWISS CHEESE D.MELANOGASTER"/>
    <property type="match status" value="1"/>
</dbReference>
<keyword evidence="1 4" id="KW-0378">Hydrolase</keyword>
<feature type="short sequence motif" description="GXGXXG" evidence="4">
    <location>
        <begin position="33"/>
        <end position="38"/>
    </location>
</feature>
<dbReference type="InterPro" id="IPR002641">
    <property type="entry name" value="PNPLA_dom"/>
</dbReference>
<dbReference type="SUPFAM" id="SSF52151">
    <property type="entry name" value="FabD/lysophospholipase-like"/>
    <property type="match status" value="1"/>
</dbReference>
<reference evidence="6" key="1">
    <citation type="submission" date="2020-09" db="EMBL/GenBank/DDBJ databases">
        <title>Hoyosella lacisalsi sp. nov., a halotolerant actinobacterium isolated from soil of Lake Gudzhirganskoe.</title>
        <authorList>
            <person name="Yang Q."/>
            <person name="Guo P.Y."/>
            <person name="Liu S.W."/>
            <person name="Li F.N."/>
            <person name="Sun C.H."/>
        </authorList>
    </citation>
    <scope>NUCLEOTIDE SEQUENCE</scope>
    <source>
        <strain evidence="6">G463</strain>
    </source>
</reference>
<dbReference type="PROSITE" id="PS51635">
    <property type="entry name" value="PNPLA"/>
    <property type="match status" value="1"/>
</dbReference>
<keyword evidence="3 4" id="KW-0443">Lipid metabolism</keyword>